<evidence type="ECO:0000256" key="4">
    <source>
        <dbReference type="ARBA" id="ARBA00022692"/>
    </source>
</evidence>
<name>A0A0W0Z8J1_LEGSP</name>
<dbReference type="Proteomes" id="UP000054877">
    <property type="component" value="Unassembled WGS sequence"/>
</dbReference>
<evidence type="ECO:0000256" key="1">
    <source>
        <dbReference type="ARBA" id="ARBA00004651"/>
    </source>
</evidence>
<dbReference type="HAMAP" id="MF_00672">
    <property type="entry name" value="UPF0761"/>
    <property type="match status" value="1"/>
</dbReference>
<evidence type="ECO:0000256" key="2">
    <source>
        <dbReference type="ARBA" id="ARBA00022475"/>
    </source>
</evidence>
<sequence>MNWIEDINYYYKQTIAFIRFVTINFINDGCTYRASALAFTSLLAVVPLMTVGLAILSSFPVFQGLVDPVQDFVFQHFVPATGKIIQNYLQLFAAQVSKLSIWGVAFLFVTALLVMFTIERAMNVIWRVATPRHGVAAFLLYWSILSLAPIFLGLSLAASSYLISLPFIKAHQPPSLLLSAAPYLLSLTGFTFLYVVVPNHPVRLIHGLWGGIFATVLFESAKVAFAYYLTHYNTYELVYGAFATLPLFFVWVYWVWLITLIGAEICYALSVHYRRRTGTPLPGFFHALVWLHQLWLARREDGRGLTLQQLIELCPYPFAVDVNDMIASLTETGLIHETTDNRYMLSQDMNKLSLYDLSQRLPYRLPASNEVEQLPETISPSWRELFRKGNHALAECFSVSLEHLFADTNVDDNQSD</sequence>
<evidence type="ECO:0000313" key="8">
    <source>
        <dbReference type="EMBL" id="KTD65267.1"/>
    </source>
</evidence>
<dbReference type="GO" id="GO:0005886">
    <property type="term" value="C:plasma membrane"/>
    <property type="evidence" value="ECO:0007669"/>
    <property type="project" value="UniProtKB-SubCell"/>
</dbReference>
<keyword evidence="5 7" id="KW-1133">Transmembrane helix</keyword>
<organism evidence="8 9">
    <name type="scientific">Legionella spiritensis</name>
    <dbReference type="NCBI Taxonomy" id="452"/>
    <lineage>
        <taxon>Bacteria</taxon>
        <taxon>Pseudomonadati</taxon>
        <taxon>Pseudomonadota</taxon>
        <taxon>Gammaproteobacteria</taxon>
        <taxon>Legionellales</taxon>
        <taxon>Legionellaceae</taxon>
        <taxon>Legionella</taxon>
    </lineage>
</organism>
<gene>
    <name evidence="8" type="primary">rbn</name>
    <name evidence="8" type="ORF">Lspi_0727</name>
</gene>
<evidence type="ECO:0000256" key="7">
    <source>
        <dbReference type="HAMAP-Rule" id="MF_00672"/>
    </source>
</evidence>
<dbReference type="InterPro" id="IPR017039">
    <property type="entry name" value="Virul_fac_BrkB"/>
</dbReference>
<dbReference type="AlphaFoldDB" id="A0A0W0Z8J1"/>
<reference evidence="8 9" key="1">
    <citation type="submission" date="2015-11" db="EMBL/GenBank/DDBJ databases">
        <title>Genomic analysis of 38 Legionella species identifies large and diverse effector repertoires.</title>
        <authorList>
            <person name="Burstein D."/>
            <person name="Amaro F."/>
            <person name="Zusman T."/>
            <person name="Lifshitz Z."/>
            <person name="Cohen O."/>
            <person name="Gilbert J.A."/>
            <person name="Pupko T."/>
            <person name="Shuman H.A."/>
            <person name="Segal G."/>
        </authorList>
    </citation>
    <scope>NUCLEOTIDE SEQUENCE [LARGE SCALE GENOMIC DNA]</scope>
    <source>
        <strain evidence="8 9">Mt.St.Helens-9</strain>
    </source>
</reference>
<dbReference type="OrthoDB" id="9808671at2"/>
<accession>A0A0W0Z8J1</accession>
<keyword evidence="2 7" id="KW-1003">Cell membrane</keyword>
<dbReference type="NCBIfam" id="TIGR00765">
    <property type="entry name" value="yihY_not_rbn"/>
    <property type="match status" value="1"/>
</dbReference>
<comment type="subcellular location">
    <subcellularLocation>
        <location evidence="1 7">Cell membrane</location>
        <topology evidence="1 7">Multi-pass membrane protein</topology>
    </subcellularLocation>
</comment>
<keyword evidence="9" id="KW-1185">Reference proteome</keyword>
<dbReference type="STRING" id="452.Lspi_0727"/>
<keyword evidence="6 7" id="KW-0472">Membrane</keyword>
<dbReference type="PATRIC" id="fig|452.5.peg.796"/>
<dbReference type="RefSeq" id="WP_058482673.1">
    <property type="nucleotide sequence ID" value="NZ_CAAAII010000015.1"/>
</dbReference>
<evidence type="ECO:0000256" key="3">
    <source>
        <dbReference type="ARBA" id="ARBA00022519"/>
    </source>
</evidence>
<dbReference type="Pfam" id="PF03631">
    <property type="entry name" value="Virul_fac_BrkB"/>
    <property type="match status" value="1"/>
</dbReference>
<feature type="transmembrane region" description="Helical" evidence="7">
    <location>
        <begin position="99"/>
        <end position="118"/>
    </location>
</feature>
<feature type="transmembrane region" description="Helical" evidence="7">
    <location>
        <begin position="248"/>
        <end position="269"/>
    </location>
</feature>
<feature type="transmembrane region" description="Helical" evidence="7">
    <location>
        <begin position="175"/>
        <end position="196"/>
    </location>
</feature>
<feature type="transmembrane region" description="Helical" evidence="7">
    <location>
        <begin position="139"/>
        <end position="163"/>
    </location>
</feature>
<proteinExistence type="inferred from homology"/>
<protein>
    <recommendedName>
        <fullName evidence="7">UPF0761 membrane protein Lspi_0727</fullName>
    </recommendedName>
</protein>
<evidence type="ECO:0000256" key="5">
    <source>
        <dbReference type="ARBA" id="ARBA00022989"/>
    </source>
</evidence>
<evidence type="ECO:0000256" key="6">
    <source>
        <dbReference type="ARBA" id="ARBA00023136"/>
    </source>
</evidence>
<comment type="caution">
    <text evidence="8">The sequence shown here is derived from an EMBL/GenBank/DDBJ whole genome shotgun (WGS) entry which is preliminary data.</text>
</comment>
<dbReference type="InterPro" id="IPR023679">
    <property type="entry name" value="UPF0761_bac"/>
</dbReference>
<evidence type="ECO:0000313" key="9">
    <source>
        <dbReference type="Proteomes" id="UP000054877"/>
    </source>
</evidence>
<dbReference type="EMBL" id="LNYX01000008">
    <property type="protein sequence ID" value="KTD65267.1"/>
    <property type="molecule type" value="Genomic_DNA"/>
</dbReference>
<keyword evidence="4 7" id="KW-0812">Transmembrane</keyword>
<dbReference type="PANTHER" id="PTHR30213">
    <property type="entry name" value="INNER MEMBRANE PROTEIN YHJD"/>
    <property type="match status" value="1"/>
</dbReference>
<keyword evidence="3" id="KW-0997">Cell inner membrane</keyword>
<comment type="similarity">
    <text evidence="7">Belongs to the UPF0761 family.</text>
</comment>
<dbReference type="PANTHER" id="PTHR30213:SF0">
    <property type="entry name" value="UPF0761 MEMBRANE PROTEIN YIHY"/>
    <property type="match status" value="1"/>
</dbReference>
<feature type="transmembrane region" description="Helical" evidence="7">
    <location>
        <begin position="208"/>
        <end position="228"/>
    </location>
</feature>
<feature type="transmembrane region" description="Helical" evidence="7">
    <location>
        <begin position="36"/>
        <end position="59"/>
    </location>
</feature>